<dbReference type="Proteomes" id="UP000033066">
    <property type="component" value="Chromosome"/>
</dbReference>
<gene>
    <name evidence="1" type="ORF">MSBR3_0681</name>
</gene>
<keyword evidence="2" id="KW-1185">Reference proteome</keyword>
<dbReference type="RefSeq" id="WP_048106547.1">
    <property type="nucleotide sequence ID" value="NZ_CP009517.1"/>
</dbReference>
<dbReference type="OrthoDB" id="112357at2157"/>
<accession>A0A0E3SFX9</accession>
<name>A0A0E3SFX9_METBA</name>
<reference evidence="1" key="1">
    <citation type="submission" date="2014-07" db="EMBL/GenBank/DDBJ databases">
        <title>Methanogenic archaea and the global carbon cycle.</title>
        <authorList>
            <person name="Henriksen J.R."/>
            <person name="Luke J."/>
            <person name="Reinhart S."/>
            <person name="Benedict M.N."/>
            <person name="Youngblut N.D."/>
            <person name="Metcalf M.E."/>
            <person name="Whitaker R.J."/>
            <person name="Metcalf W.W."/>
        </authorList>
    </citation>
    <scope>NUCLEOTIDE SEQUENCE [LARGE SCALE GENOMIC DNA]</scope>
    <source>
        <strain evidence="1">3</strain>
    </source>
</reference>
<dbReference type="KEGG" id="mbak:MSBR3_0681"/>
<dbReference type="AlphaFoldDB" id="A0A0E3SFX9"/>
<dbReference type="HOGENOM" id="CLU_093722_0_0_2"/>
<proteinExistence type="predicted"/>
<dbReference type="PATRIC" id="fig|1434107.4.peg.907"/>
<dbReference type="GeneID" id="24788166"/>
<dbReference type="STRING" id="1434107.MSBR3_0681"/>
<organism evidence="1 2">
    <name type="scientific">Methanosarcina barkeri 3</name>
    <dbReference type="NCBI Taxonomy" id="1434107"/>
    <lineage>
        <taxon>Archaea</taxon>
        <taxon>Methanobacteriati</taxon>
        <taxon>Methanobacteriota</taxon>
        <taxon>Stenosarchaea group</taxon>
        <taxon>Methanomicrobia</taxon>
        <taxon>Methanosarcinales</taxon>
        <taxon>Methanosarcinaceae</taxon>
        <taxon>Methanosarcina</taxon>
    </lineage>
</organism>
<evidence type="ECO:0000313" key="2">
    <source>
        <dbReference type="Proteomes" id="UP000033066"/>
    </source>
</evidence>
<evidence type="ECO:0000313" key="1">
    <source>
        <dbReference type="EMBL" id="AKB81259.1"/>
    </source>
</evidence>
<dbReference type="EMBL" id="CP009517">
    <property type="protein sequence ID" value="AKB81259.1"/>
    <property type="molecule type" value="Genomic_DNA"/>
</dbReference>
<sequence>MRKGHEACAFTLCLLCFFFSVLAGSASAVEVHVEGDHPAEVKEKQVISCVLTISGIPSAADYLYFDTDLEKYDDKPIYNFTELNLQSNESHFELPVKDNMKKIVVQLNGQVPGITEVQQYEKLTLVKYDSKRTGYAYYRIKPTDEKGNTIQGSDTSTFTIEITDINSFEKKAAQIEDPFLSVYLQDMFDRGLVTEANKLADYLIEKKTESLASEEEGQQFKDKLSGFSDPVLGMKLQTFFDLGLHNESNELADYLLQKKAEESSLKWKYALGFLIAALIGFVIGVKLKNSEEEE</sequence>
<protein>
    <submittedName>
        <fullName evidence="1">Uncharacterized protein</fullName>
    </submittedName>
</protein>